<proteinExistence type="predicted"/>
<reference evidence="2" key="1">
    <citation type="submission" date="2016-05" db="EMBL/GenBank/DDBJ databases">
        <authorList>
            <person name="Naeem Raeece"/>
        </authorList>
    </citation>
    <scope>NUCLEOTIDE SEQUENCE [LARGE SCALE GENOMIC DNA]</scope>
</reference>
<gene>
    <name evidence="1" type="ORF">POVCU2_0061190</name>
</gene>
<dbReference type="AlphaFoldDB" id="A0A1A8WC20"/>
<dbReference type="EMBL" id="FLQU01000924">
    <property type="protein sequence ID" value="SBS90408.1"/>
    <property type="molecule type" value="Genomic_DNA"/>
</dbReference>
<protein>
    <submittedName>
        <fullName evidence="1">PIR Superfamily Protein</fullName>
    </submittedName>
</protein>
<dbReference type="InterPro" id="IPR008780">
    <property type="entry name" value="Plasmodium_Vir"/>
</dbReference>
<organism evidence="1 2">
    <name type="scientific">Plasmodium ovale curtisi</name>
    <dbReference type="NCBI Taxonomy" id="864141"/>
    <lineage>
        <taxon>Eukaryota</taxon>
        <taxon>Sar</taxon>
        <taxon>Alveolata</taxon>
        <taxon>Apicomplexa</taxon>
        <taxon>Aconoidasida</taxon>
        <taxon>Haemosporida</taxon>
        <taxon>Plasmodiidae</taxon>
        <taxon>Plasmodium</taxon>
        <taxon>Plasmodium (Plasmodium)</taxon>
    </lineage>
</organism>
<sequence length="317" mass="36637">MNSAVPDIYSFFENFKTYKQYEAEMEKKYTADKGKTTCDSFVSDVTISSTESARTICVKFKIFYKFIISINKSSNLQLNSLYNNDFAYLNYWLNDKLRNTTINHNITAESFYEQMSFREAEFAGNNLFENKLFHIEENDFNNMILLSHLDNQYSKIYQNVISRQGEKISCLEYYKEFADKYNEGIRSCSDNNNFCNALNIYKKNYEDFSDKTTISKKCTDVNIPKLLTYNDVSIGDKKITVVSSILGPSFATLCTSVFLYMFTPLGQWIRAKMGTKRGAHSNLYEESDKLSLNTSDNENISFGENPYLISYDSVVSS</sequence>
<dbReference type="Pfam" id="PF05795">
    <property type="entry name" value="Plasmodium_Vir"/>
    <property type="match status" value="1"/>
</dbReference>
<evidence type="ECO:0000313" key="1">
    <source>
        <dbReference type="EMBL" id="SBS90408.1"/>
    </source>
</evidence>
<evidence type="ECO:0000313" key="2">
    <source>
        <dbReference type="Proteomes" id="UP000078560"/>
    </source>
</evidence>
<accession>A0A1A8WC20</accession>
<dbReference type="Proteomes" id="UP000078560">
    <property type="component" value="Unassembled WGS sequence"/>
</dbReference>
<name>A0A1A8WC20_PLAOA</name>